<dbReference type="WBParaSite" id="SPAL_0000189100.1">
    <property type="protein sequence ID" value="SPAL_0000189100.1"/>
    <property type="gene ID" value="SPAL_0000189100"/>
</dbReference>
<feature type="active site" evidence="5">
    <location>
        <position position="170"/>
    </location>
</feature>
<evidence type="ECO:0000313" key="10">
    <source>
        <dbReference type="WBParaSite" id="SPAL_0000189100.1"/>
    </source>
</evidence>
<comment type="caution">
    <text evidence="5">Lacks conserved residue(s) required for the propagation of feature annotation.</text>
</comment>
<dbReference type="GO" id="GO:0008270">
    <property type="term" value="F:zinc ion binding"/>
    <property type="evidence" value="ECO:0007669"/>
    <property type="project" value="UniProtKB-UniRule"/>
</dbReference>
<keyword evidence="7" id="KW-0812">Transmembrane</keyword>
<keyword evidence="3 5" id="KW-0482">Metalloprotease</keyword>
<evidence type="ECO:0000256" key="7">
    <source>
        <dbReference type="SAM" id="Phobius"/>
    </source>
</evidence>
<keyword evidence="5 6" id="KW-0378">Hydrolase</keyword>
<evidence type="ECO:0000256" key="4">
    <source>
        <dbReference type="ARBA" id="ARBA00023157"/>
    </source>
</evidence>
<evidence type="ECO:0000313" key="9">
    <source>
        <dbReference type="Proteomes" id="UP000046392"/>
    </source>
</evidence>
<accession>A0A0N5B763</accession>
<keyword evidence="9" id="KW-1185">Reference proteome</keyword>
<dbReference type="Proteomes" id="UP000046392">
    <property type="component" value="Unplaced"/>
</dbReference>
<feature type="domain" description="Peptidase M12A" evidence="8">
    <location>
        <begin position="63"/>
        <end position="272"/>
    </location>
</feature>
<keyword evidence="7" id="KW-0472">Membrane</keyword>
<dbReference type="GO" id="GO:0004222">
    <property type="term" value="F:metalloendopeptidase activity"/>
    <property type="evidence" value="ECO:0007669"/>
    <property type="project" value="UniProtKB-UniRule"/>
</dbReference>
<dbReference type="SMART" id="SM00235">
    <property type="entry name" value="ZnMc"/>
    <property type="match status" value="1"/>
</dbReference>
<evidence type="ECO:0000256" key="5">
    <source>
        <dbReference type="PROSITE-ProRule" id="PRU01211"/>
    </source>
</evidence>
<comment type="cofactor">
    <cofactor evidence="5 6">
        <name>Zn(2+)</name>
        <dbReference type="ChEBI" id="CHEBI:29105"/>
    </cofactor>
    <text evidence="5 6">Binds 1 zinc ion per subunit.</text>
</comment>
<dbReference type="PANTHER" id="PTHR10127:SF802">
    <property type="entry name" value="ZINC METALLOPROTEINASE NAS-10"/>
    <property type="match status" value="1"/>
</dbReference>
<evidence type="ECO:0000256" key="2">
    <source>
        <dbReference type="ARBA" id="ARBA00022833"/>
    </source>
</evidence>
<dbReference type="AlphaFoldDB" id="A0A0N5B763"/>
<organism evidence="9 10">
    <name type="scientific">Strongyloides papillosus</name>
    <name type="common">Intestinal threadworm</name>
    <dbReference type="NCBI Taxonomy" id="174720"/>
    <lineage>
        <taxon>Eukaryota</taxon>
        <taxon>Metazoa</taxon>
        <taxon>Ecdysozoa</taxon>
        <taxon>Nematoda</taxon>
        <taxon>Chromadorea</taxon>
        <taxon>Rhabditida</taxon>
        <taxon>Tylenchina</taxon>
        <taxon>Panagrolaimomorpha</taxon>
        <taxon>Strongyloidoidea</taxon>
        <taxon>Strongyloididae</taxon>
        <taxon>Strongyloides</taxon>
    </lineage>
</organism>
<dbReference type="SUPFAM" id="SSF55486">
    <property type="entry name" value="Metalloproteases ('zincins'), catalytic domain"/>
    <property type="match status" value="1"/>
</dbReference>
<dbReference type="Pfam" id="PF01400">
    <property type="entry name" value="Astacin"/>
    <property type="match status" value="1"/>
</dbReference>
<proteinExistence type="predicted"/>
<reference evidence="10" key="1">
    <citation type="submission" date="2017-02" db="UniProtKB">
        <authorList>
            <consortium name="WormBaseParasite"/>
        </authorList>
    </citation>
    <scope>IDENTIFICATION</scope>
</reference>
<protein>
    <recommendedName>
        <fullName evidence="6">Metalloendopeptidase</fullName>
        <ecNumber evidence="6">3.4.24.-</ecNumber>
    </recommendedName>
</protein>
<keyword evidence="4" id="KW-1015">Disulfide bond</keyword>
<dbReference type="EC" id="3.4.24.-" evidence="6"/>
<dbReference type="PANTHER" id="PTHR10127">
    <property type="entry name" value="DISCOIDIN, CUB, EGF, LAMININ , AND ZINC METALLOPROTEASE DOMAIN CONTAINING"/>
    <property type="match status" value="1"/>
</dbReference>
<dbReference type="InterPro" id="IPR000742">
    <property type="entry name" value="EGF"/>
</dbReference>
<dbReference type="InterPro" id="IPR006026">
    <property type="entry name" value="Peptidase_Metallo"/>
</dbReference>
<dbReference type="PROSITE" id="PS51864">
    <property type="entry name" value="ASTACIN"/>
    <property type="match status" value="1"/>
</dbReference>
<feature type="binding site" evidence="5">
    <location>
        <position position="169"/>
    </location>
    <ligand>
        <name>Zn(2+)</name>
        <dbReference type="ChEBI" id="CHEBI:29105"/>
        <note>catalytic</note>
    </ligand>
</feature>
<evidence type="ECO:0000256" key="6">
    <source>
        <dbReference type="RuleBase" id="RU361183"/>
    </source>
</evidence>
<feature type="binding site" evidence="5">
    <location>
        <position position="173"/>
    </location>
    <ligand>
        <name>Zn(2+)</name>
        <dbReference type="ChEBI" id="CHEBI:29105"/>
        <note>catalytic</note>
    </ligand>
</feature>
<evidence type="ECO:0000256" key="3">
    <source>
        <dbReference type="ARBA" id="ARBA00023049"/>
    </source>
</evidence>
<keyword evidence="7" id="KW-1133">Transmembrane helix</keyword>
<evidence type="ECO:0000259" key="8">
    <source>
        <dbReference type="PROSITE" id="PS51864"/>
    </source>
</evidence>
<sequence length="441" mass="51077">MPLFIHIYHSDYEFNYTVSNNMVYFVVVLIIFIKIVRYIYNYVINFAINGFNNSFNKNISDDNDIKQVEAERVKRSIIKNKKFIWEFPIDYHISKRLGINAIEEALKKIQGETCVTFNKSTRHIRLKNGINFKYDKDGCSSYVGKRKEEKPQSILLDDDCKTHLGAIIHEISHTLGLNHEQSRRDRDSYIRVYRRNIEKEQRYNVAYDPWHNSQTFGISYDLSSIMHYSIFAFSSNNLSTLVPLDQNYNYTIGQENDYTFNDVKLINYLYCNDTCKNDTTPLECENFSYRDPKNCSQCRCPHGFAGTNCTILQPQSDPDKCGTHYYNATDKVSNMTKTGIMNCTFHIKAEHGGNITVTVENVVASPPDPSKFLLCFSKMGLEIKHKIDTSVTGLCLCGVIKKTFTINSEGDEVFIMWYGKENNHTFTLTYKEVNSTNKIIK</sequence>
<dbReference type="PROSITE" id="PS01186">
    <property type="entry name" value="EGF_2"/>
    <property type="match status" value="1"/>
</dbReference>
<dbReference type="InterPro" id="IPR001506">
    <property type="entry name" value="Peptidase_M12A"/>
</dbReference>
<dbReference type="Gene3D" id="3.40.390.10">
    <property type="entry name" value="Collagenase (Catalytic Domain)"/>
    <property type="match status" value="1"/>
</dbReference>
<keyword evidence="2 5" id="KW-0862">Zinc</keyword>
<keyword evidence="1 5" id="KW-0479">Metal-binding</keyword>
<dbReference type="GO" id="GO:0006508">
    <property type="term" value="P:proteolysis"/>
    <property type="evidence" value="ECO:0007669"/>
    <property type="project" value="UniProtKB-KW"/>
</dbReference>
<feature type="transmembrane region" description="Helical" evidence="7">
    <location>
        <begin position="22"/>
        <end position="40"/>
    </location>
</feature>
<name>A0A0N5B763_STREA</name>
<keyword evidence="5 6" id="KW-0645">Protease</keyword>
<dbReference type="PRINTS" id="PR00480">
    <property type="entry name" value="ASTACIN"/>
</dbReference>
<feature type="binding site" evidence="5">
    <location>
        <position position="179"/>
    </location>
    <ligand>
        <name>Zn(2+)</name>
        <dbReference type="ChEBI" id="CHEBI:29105"/>
        <note>catalytic</note>
    </ligand>
</feature>
<evidence type="ECO:0000256" key="1">
    <source>
        <dbReference type="ARBA" id="ARBA00022723"/>
    </source>
</evidence>
<dbReference type="InterPro" id="IPR024079">
    <property type="entry name" value="MetalloPept_cat_dom_sf"/>
</dbReference>